<protein>
    <submittedName>
        <fullName evidence="2">Uncharacterized protein</fullName>
    </submittedName>
</protein>
<evidence type="ECO:0000256" key="1">
    <source>
        <dbReference type="SAM" id="Phobius"/>
    </source>
</evidence>
<dbReference type="EMBL" id="JBHFQA010000023">
    <property type="protein sequence ID" value="KAL2078639.1"/>
    <property type="molecule type" value="Genomic_DNA"/>
</dbReference>
<sequence length="309" mass="34350">MFHNSDGYGQSLAQKMLKTPNMLLVLMSPLCVILWAASGERAVIKGNLTLRSQKTCEGNGGWDLKQDEEYQPVVTCRRGECVVGPRFLNRVQTRSNELNINPVKFGDEGWYIYSCSNVDGIWSVYVNLDPHRSTASIATGSNLTIDLCSLDQVKLSFTQRGSSAPETLFIIDNGQAFGSPKALGGITVSVQNDTAVASNLVQDGVFTVIDSKTDKILCEVTYTVSESVNNGNILKVPSDYSWVTYLSVALNVAFVLFIFNMHRKWLWSKMKRCQKRSEVSREAQEEHMTKETLLTVISSNTDENVPEIV</sequence>
<dbReference type="Proteomes" id="UP001591681">
    <property type="component" value="Unassembled WGS sequence"/>
</dbReference>
<evidence type="ECO:0000313" key="3">
    <source>
        <dbReference type="Proteomes" id="UP001591681"/>
    </source>
</evidence>
<dbReference type="AlphaFoldDB" id="A0ABD1IVH8"/>
<organism evidence="2 3">
    <name type="scientific">Coilia grayii</name>
    <name type="common">Gray's grenadier anchovy</name>
    <dbReference type="NCBI Taxonomy" id="363190"/>
    <lineage>
        <taxon>Eukaryota</taxon>
        <taxon>Metazoa</taxon>
        <taxon>Chordata</taxon>
        <taxon>Craniata</taxon>
        <taxon>Vertebrata</taxon>
        <taxon>Euteleostomi</taxon>
        <taxon>Actinopterygii</taxon>
        <taxon>Neopterygii</taxon>
        <taxon>Teleostei</taxon>
        <taxon>Clupei</taxon>
        <taxon>Clupeiformes</taxon>
        <taxon>Clupeoidei</taxon>
        <taxon>Engraulidae</taxon>
        <taxon>Coilinae</taxon>
        <taxon>Coilia</taxon>
    </lineage>
</organism>
<comment type="caution">
    <text evidence="2">The sequence shown here is derived from an EMBL/GenBank/DDBJ whole genome shotgun (WGS) entry which is preliminary data.</text>
</comment>
<keyword evidence="1" id="KW-0472">Membrane</keyword>
<feature type="transmembrane region" description="Helical" evidence="1">
    <location>
        <begin position="242"/>
        <end position="262"/>
    </location>
</feature>
<evidence type="ECO:0000313" key="2">
    <source>
        <dbReference type="EMBL" id="KAL2078639.1"/>
    </source>
</evidence>
<name>A0ABD1IVH8_9TELE</name>
<keyword evidence="1" id="KW-0812">Transmembrane</keyword>
<keyword evidence="1" id="KW-1133">Transmembrane helix</keyword>
<keyword evidence="3" id="KW-1185">Reference proteome</keyword>
<reference evidence="2 3" key="1">
    <citation type="submission" date="2024-09" db="EMBL/GenBank/DDBJ databases">
        <title>A chromosome-level genome assembly of Gray's grenadier anchovy, Coilia grayii.</title>
        <authorList>
            <person name="Fu Z."/>
        </authorList>
    </citation>
    <scope>NUCLEOTIDE SEQUENCE [LARGE SCALE GENOMIC DNA]</scope>
    <source>
        <strain evidence="2">G4</strain>
        <tissue evidence="2">Muscle</tissue>
    </source>
</reference>
<proteinExistence type="predicted"/>
<gene>
    <name evidence="2" type="ORF">ACEWY4_026324</name>
</gene>
<accession>A0ABD1IVH8</accession>